<comment type="caution">
    <text evidence="3">The sequence shown here is derived from an EMBL/GenBank/DDBJ whole genome shotgun (WGS) entry which is preliminary data.</text>
</comment>
<evidence type="ECO:0000256" key="1">
    <source>
        <dbReference type="SAM" id="SignalP"/>
    </source>
</evidence>
<reference evidence="3 4" key="1">
    <citation type="submission" date="2016-03" db="EMBL/GenBank/DDBJ databases">
        <title>Draft genome sequence of Paenibacillus antarcticus CECT 5836.</title>
        <authorList>
            <person name="Shin S.-K."/>
            <person name="Yi H."/>
        </authorList>
    </citation>
    <scope>NUCLEOTIDE SEQUENCE [LARGE SCALE GENOMIC DNA]</scope>
    <source>
        <strain evidence="3 4">CECT 5836</strain>
    </source>
</reference>
<feature type="signal peptide" evidence="1">
    <location>
        <begin position="1"/>
        <end position="26"/>
    </location>
</feature>
<dbReference type="SUPFAM" id="SSF55383">
    <property type="entry name" value="Copper amine oxidase, domain N"/>
    <property type="match status" value="1"/>
</dbReference>
<proteinExistence type="predicted"/>
<accession>A0A168PAV2</accession>
<sequence length="311" mass="35080">MKKFIFSIIGVLIVCSSLVFNGVVSAEDTTSSVLNGSGVIIKNTTLIPAAEFMKAIGGQVVINEKKEITLSYLSTNILIQVNSKYAKINNVKTFFNIPSQIIDGKLMIPLQLVKSAFKLDYSVNYGTTYLGGQYLESIVVNTDKVSVTIMINDIYERFQDLIVGKAWLWTTNVYIEDLSGNPIYDGIDNLAEVDVTAVKRNEDSDYINVYLIHKGRNLVAIIKDDGSKISFFVKSPFKRYKFSQKQWNEIKQTTISIGMTEEMVYLSWGPFTRQSTDTYGWGTSSMWVYEYDDGLADYLFFYDGVLTSMSE</sequence>
<dbReference type="Gene3D" id="3.30.457.10">
    <property type="entry name" value="Copper amine oxidase-like, N-terminal domain"/>
    <property type="match status" value="1"/>
</dbReference>
<evidence type="ECO:0000313" key="3">
    <source>
        <dbReference type="EMBL" id="OAB46579.1"/>
    </source>
</evidence>
<name>A0A168PAV2_9BACL</name>
<dbReference type="OrthoDB" id="1684530at2"/>
<organism evidence="3 4">
    <name type="scientific">Paenibacillus antarcticus</name>
    <dbReference type="NCBI Taxonomy" id="253703"/>
    <lineage>
        <taxon>Bacteria</taxon>
        <taxon>Bacillati</taxon>
        <taxon>Bacillota</taxon>
        <taxon>Bacilli</taxon>
        <taxon>Bacillales</taxon>
        <taxon>Paenibacillaceae</taxon>
        <taxon>Paenibacillus</taxon>
    </lineage>
</organism>
<dbReference type="RefSeq" id="WP_068649521.1">
    <property type="nucleotide sequence ID" value="NZ_CP043611.1"/>
</dbReference>
<keyword evidence="1" id="KW-0732">Signal</keyword>
<dbReference type="AlphaFoldDB" id="A0A168PAV2"/>
<dbReference type="Pfam" id="PF07833">
    <property type="entry name" value="Cu_amine_oxidN1"/>
    <property type="match status" value="1"/>
</dbReference>
<dbReference type="Proteomes" id="UP000077355">
    <property type="component" value="Unassembled WGS sequence"/>
</dbReference>
<protein>
    <recommendedName>
        <fullName evidence="2">Copper amine oxidase-like N-terminal domain-containing protein</fullName>
    </recommendedName>
</protein>
<gene>
    <name evidence="3" type="ORF">PBAT_11235</name>
</gene>
<keyword evidence="4" id="KW-1185">Reference proteome</keyword>
<dbReference type="EMBL" id="LVJI01000015">
    <property type="protein sequence ID" value="OAB46579.1"/>
    <property type="molecule type" value="Genomic_DNA"/>
</dbReference>
<evidence type="ECO:0000313" key="4">
    <source>
        <dbReference type="Proteomes" id="UP000077355"/>
    </source>
</evidence>
<dbReference type="InterPro" id="IPR012854">
    <property type="entry name" value="Cu_amine_oxidase-like_N"/>
</dbReference>
<dbReference type="InterPro" id="IPR036582">
    <property type="entry name" value="Mao_N_sf"/>
</dbReference>
<evidence type="ECO:0000259" key="2">
    <source>
        <dbReference type="Pfam" id="PF07833"/>
    </source>
</evidence>
<feature type="chain" id="PRO_5007899544" description="Copper amine oxidase-like N-terminal domain-containing protein" evidence="1">
    <location>
        <begin position="27"/>
        <end position="311"/>
    </location>
</feature>
<feature type="domain" description="Copper amine oxidase-like N-terminal" evidence="2">
    <location>
        <begin position="35"/>
        <end position="123"/>
    </location>
</feature>